<sequence length="458" mass="50296">MKKKLTSVVRSMVCLLATVGFIACEDTNYVYVSKAKVGLTPSTDIVFTNEGGERTIAVRTNQKEWTVYSDQDWCKVVPTSDGDGFVVSALPNSTIQSLPEATITVKTSADQLEDNFATMSLKVNQTGFNLIDLSAEGCANCYVVSEAGYYKFDARVQGKSGLPTASDFSSCSADWIWATQEGLLVLEPKVENGYISFVCSDFKPGNAVVALVEGGKVVWSWHIWFTDQVLEARERNMMCVNLGAVSDLPGEVSQFGLFYQWGRKDPFVASSGVGHYPDQVISSNEEIAFAQGEEDGVSYTAANIVNTNLVSDWNVSKESDAHTHSTASAAATTFFTAIKALPNYGTEWTGESDPCPPGWRLPTRTELGNYFSGSNSTISWEDYKGVIRGKDWIPAQGYRNFQNGRLTLIGRSGWVWTSETNPYDLMTGFNYAIGFEEGGYARTNIMITYGFNVRCAKE</sequence>
<evidence type="ECO:0000313" key="3">
    <source>
        <dbReference type="Proteomes" id="UP000004892"/>
    </source>
</evidence>
<dbReference type="HOGENOM" id="CLU_569430_0_0_10"/>
<accession>H1DIT3</accession>
<dbReference type="STRING" id="742817.HMPREF9449_02312"/>
<dbReference type="Proteomes" id="UP000004892">
    <property type="component" value="Unassembled WGS sequence"/>
</dbReference>
<evidence type="ECO:0000256" key="1">
    <source>
        <dbReference type="SAM" id="SignalP"/>
    </source>
</evidence>
<keyword evidence="1" id="KW-0732">Signal</keyword>
<dbReference type="CDD" id="cd14948">
    <property type="entry name" value="BACON"/>
    <property type="match status" value="1"/>
</dbReference>
<dbReference type="GeneID" id="98069858"/>
<dbReference type="PATRIC" id="fig|742817.3.peg.2476"/>
<protein>
    <recommendedName>
        <fullName evidence="4">Fibrobacter succinogenes major paralogous domain-containing protein</fullName>
    </recommendedName>
</protein>
<dbReference type="AlphaFoldDB" id="H1DIT3"/>
<dbReference type="InterPro" id="IPR024361">
    <property type="entry name" value="BACON"/>
</dbReference>
<evidence type="ECO:0000313" key="2">
    <source>
        <dbReference type="EMBL" id="EHP46695.1"/>
    </source>
</evidence>
<evidence type="ECO:0008006" key="4">
    <source>
        <dbReference type="Google" id="ProtNLM"/>
    </source>
</evidence>
<dbReference type="RefSeq" id="WP_009137459.1">
    <property type="nucleotide sequence ID" value="NZ_JH594596.1"/>
</dbReference>
<dbReference type="EMBL" id="ADMC01000025">
    <property type="protein sequence ID" value="EHP46695.1"/>
    <property type="molecule type" value="Genomic_DNA"/>
</dbReference>
<proteinExistence type="predicted"/>
<gene>
    <name evidence="2" type="ORF">HMPREF9449_02312</name>
</gene>
<dbReference type="InterPro" id="IPR013783">
    <property type="entry name" value="Ig-like_fold"/>
</dbReference>
<dbReference type="Gene3D" id="2.60.40.10">
    <property type="entry name" value="Immunoglobulins"/>
    <property type="match status" value="1"/>
</dbReference>
<comment type="caution">
    <text evidence="2">The sequence shown here is derived from an EMBL/GenBank/DDBJ whole genome shotgun (WGS) entry which is preliminary data.</text>
</comment>
<name>H1DIT3_9BACT</name>
<feature type="chain" id="PRO_5003550191" description="Fibrobacter succinogenes major paralogous domain-containing protein" evidence="1">
    <location>
        <begin position="23"/>
        <end position="458"/>
    </location>
</feature>
<organism evidence="2 3">
    <name type="scientific">Odoribacter laneus YIT 12061</name>
    <dbReference type="NCBI Taxonomy" id="742817"/>
    <lineage>
        <taxon>Bacteria</taxon>
        <taxon>Pseudomonadati</taxon>
        <taxon>Bacteroidota</taxon>
        <taxon>Bacteroidia</taxon>
        <taxon>Bacteroidales</taxon>
        <taxon>Odoribacteraceae</taxon>
        <taxon>Odoribacter</taxon>
    </lineage>
</organism>
<dbReference type="PROSITE" id="PS51257">
    <property type="entry name" value="PROKAR_LIPOPROTEIN"/>
    <property type="match status" value="1"/>
</dbReference>
<feature type="signal peptide" evidence="1">
    <location>
        <begin position="1"/>
        <end position="22"/>
    </location>
</feature>
<reference evidence="2 3" key="1">
    <citation type="submission" date="2012-01" db="EMBL/GenBank/DDBJ databases">
        <title>The Genome Sequence of Odoribacter laneus YIT 12061.</title>
        <authorList>
            <consortium name="The Broad Institute Genome Sequencing Platform"/>
            <person name="Earl A."/>
            <person name="Ward D."/>
            <person name="Feldgarden M."/>
            <person name="Gevers D."/>
            <person name="Morotomi M."/>
            <person name="Young S.K."/>
            <person name="Zeng Q."/>
            <person name="Gargeya S."/>
            <person name="Fitzgerald M."/>
            <person name="Haas B."/>
            <person name="Abouelleil A."/>
            <person name="Alvarado L."/>
            <person name="Arachchi H.M."/>
            <person name="Berlin A."/>
            <person name="Chapman S.B."/>
            <person name="Gearin G."/>
            <person name="Goldberg J."/>
            <person name="Griggs A."/>
            <person name="Gujja S."/>
            <person name="Hansen M."/>
            <person name="Heiman D."/>
            <person name="Howarth C."/>
            <person name="Larimer J."/>
            <person name="Lui A."/>
            <person name="MacDonald P.J.P."/>
            <person name="McCowen C."/>
            <person name="Montmayeur A."/>
            <person name="Murphy C."/>
            <person name="Neiman D."/>
            <person name="Pearson M."/>
            <person name="Priest M."/>
            <person name="Roberts A."/>
            <person name="Saif S."/>
            <person name="Shea T."/>
            <person name="Sisk P."/>
            <person name="Stolte C."/>
            <person name="Sykes S."/>
            <person name="Wortman J."/>
            <person name="Nusbaum C."/>
            <person name="Birren B."/>
        </authorList>
    </citation>
    <scope>NUCLEOTIDE SEQUENCE [LARGE SCALE GENOMIC DNA]</scope>
    <source>
        <strain evidence="2 3">YIT 12061</strain>
    </source>
</reference>
<keyword evidence="3" id="KW-1185">Reference proteome</keyword>